<protein>
    <recommendedName>
        <fullName evidence="4">DUF4856 domain-containing protein</fullName>
    </recommendedName>
</protein>
<feature type="chain" id="PRO_5010526163" description="DUF4856 domain-containing protein" evidence="1">
    <location>
        <begin position="27"/>
        <end position="393"/>
    </location>
</feature>
<evidence type="ECO:0008006" key="4">
    <source>
        <dbReference type="Google" id="ProtNLM"/>
    </source>
</evidence>
<dbReference type="Proteomes" id="UP000189883">
    <property type="component" value="Chromosome"/>
</dbReference>
<evidence type="ECO:0000313" key="2">
    <source>
        <dbReference type="EMBL" id="AQY21144.1"/>
    </source>
</evidence>
<accession>A0A1S7DPX3</accession>
<dbReference type="Pfam" id="PF16148">
    <property type="entry name" value="DUF4856"/>
    <property type="match status" value="1"/>
</dbReference>
<dbReference type="EMBL" id="CP011859">
    <property type="protein sequence ID" value="AQY21144.1"/>
    <property type="molecule type" value="Genomic_DNA"/>
</dbReference>
<gene>
    <name evidence="2" type="ORF">AB406_0180</name>
</gene>
<dbReference type="AlphaFoldDB" id="A0A1S7DPX3"/>
<organism evidence="2 3">
    <name type="scientific">Riemerella anatipestifer</name>
    <name type="common">Moraxella anatipestifer</name>
    <dbReference type="NCBI Taxonomy" id="34085"/>
    <lineage>
        <taxon>Bacteria</taxon>
        <taxon>Pseudomonadati</taxon>
        <taxon>Bacteroidota</taxon>
        <taxon>Flavobacteriia</taxon>
        <taxon>Flavobacteriales</taxon>
        <taxon>Weeksellaceae</taxon>
        <taxon>Riemerella</taxon>
    </lineage>
</organism>
<dbReference type="RefSeq" id="WP_014937186.1">
    <property type="nucleotide sequence ID" value="NZ_CP011859.1"/>
</dbReference>
<sequence>MIKSLIMKNKIILALMLSALCFTSCSRETSGVETPSVLPPVTKESYEYKFSRNGLSTVDLETGKEMIDLFYLLDNGMKIASSQSRNYYERKGSVYALSMKDITAASSYYASKTALQTTVRNEIDTMFGELKTISDNSGLEAKKGQAGFVGYEEERRYVDAHGIETGQVLQKALMGVVLLDQILNEHLGEEVLGNAQLQKDNSNLVMVSGKRYTALEHHWDRAYAYMGRENSKFTPLFIANYLEKETKDMPFLAGIDERVYTAFYKGRKAVVDKDYAEMKKQAAIIRGELNKLFAARAIYYLKKGIPDLREDVRNAFHGLSEAYGFIYALNVARKEDGSSYLSPAEIQQILAEFKGEHGFWDVDRLAADESTKGSLLNLSKQIADKFGFKVNEI</sequence>
<reference evidence="2 3" key="1">
    <citation type="submission" date="2015-06" db="EMBL/GenBank/DDBJ databases">
        <title>R. anatipestifer strain HXb2 is the most virulent strain so far, and the genome sequence would help us uncover the pathogenesis.</title>
        <authorList>
            <person name="Hu Q."/>
            <person name="Qi J."/>
            <person name="Bo H."/>
            <person name="Liu G."/>
            <person name="Tao M."/>
            <person name="Ding Y."/>
            <person name="Xue Y."/>
        </authorList>
    </citation>
    <scope>NUCLEOTIDE SEQUENCE [LARGE SCALE GENOMIC DNA]</scope>
    <source>
        <strain evidence="2 3">HXb2</strain>
    </source>
</reference>
<dbReference type="InterPro" id="IPR032331">
    <property type="entry name" value="DUF4856"/>
</dbReference>
<keyword evidence="1" id="KW-0732">Signal</keyword>
<proteinExistence type="predicted"/>
<evidence type="ECO:0000256" key="1">
    <source>
        <dbReference type="SAM" id="SignalP"/>
    </source>
</evidence>
<evidence type="ECO:0000313" key="3">
    <source>
        <dbReference type="Proteomes" id="UP000189883"/>
    </source>
</evidence>
<feature type="signal peptide" evidence="1">
    <location>
        <begin position="1"/>
        <end position="26"/>
    </location>
</feature>
<name>A0A1S7DPX3_RIEAN</name>